<name>A0A3S4CGF0_9BRAD</name>
<dbReference type="EMBL" id="WNKV01000015">
    <property type="protein sequence ID" value="MTW18170.1"/>
    <property type="molecule type" value="Genomic_DNA"/>
</dbReference>
<gene>
    <name evidence="7 10" type="primary">ybeY</name>
    <name evidence="9" type="ORF">GJ689_18380</name>
    <name evidence="10" type="ORF">RHODGE_RHODGE_01700</name>
</gene>
<dbReference type="HAMAP" id="MF_00009">
    <property type="entry name" value="Endoribonucl_YbeY"/>
    <property type="match status" value="1"/>
</dbReference>
<dbReference type="Proteomes" id="UP000289200">
    <property type="component" value="Unassembled WGS sequence"/>
</dbReference>
<dbReference type="Pfam" id="PF02130">
    <property type="entry name" value="YbeY"/>
    <property type="match status" value="1"/>
</dbReference>
<dbReference type="OrthoDB" id="9807740at2"/>
<evidence type="ECO:0000256" key="5">
    <source>
        <dbReference type="ARBA" id="ARBA00022801"/>
    </source>
</evidence>
<dbReference type="NCBIfam" id="TIGR00043">
    <property type="entry name" value="rRNA maturation RNase YbeY"/>
    <property type="match status" value="1"/>
</dbReference>
<dbReference type="SUPFAM" id="SSF55486">
    <property type="entry name" value="Metalloproteases ('zincins'), catalytic domain"/>
    <property type="match status" value="1"/>
</dbReference>
<comment type="function">
    <text evidence="7">Single strand-specific metallo-endoribonuclease involved in late-stage 70S ribosome quality control and in maturation of the 3' terminus of the 16S rRNA.</text>
</comment>
<dbReference type="EC" id="3.1.-.-" evidence="7"/>
<keyword evidence="3 7" id="KW-0479">Metal-binding</keyword>
<reference evidence="9 12" key="3">
    <citation type="submission" date="2019-11" db="EMBL/GenBank/DDBJ databases">
        <title>Whole-genome sequence of Rhodoplanes serenus DSM 18633, type strain.</title>
        <authorList>
            <person name="Kyndt J.A."/>
            <person name="Meyer T.E."/>
        </authorList>
    </citation>
    <scope>NUCLEOTIDE SEQUENCE [LARGE SCALE GENOMIC DNA]</scope>
    <source>
        <strain evidence="9 12">DSM 18633</strain>
    </source>
</reference>
<dbReference type="EMBL" id="UWOC01000130">
    <property type="protein sequence ID" value="VCU08532.1"/>
    <property type="molecule type" value="Genomic_DNA"/>
</dbReference>
<dbReference type="GO" id="GO:0004222">
    <property type="term" value="F:metalloendopeptidase activity"/>
    <property type="evidence" value="ECO:0007669"/>
    <property type="project" value="InterPro"/>
</dbReference>
<evidence type="ECO:0000256" key="2">
    <source>
        <dbReference type="ARBA" id="ARBA00022722"/>
    </source>
</evidence>
<keyword evidence="5 7" id="KW-0378">Hydrolase</keyword>
<dbReference type="Gene3D" id="3.40.390.30">
    <property type="entry name" value="Metalloproteases ('zincins'), catalytic domain"/>
    <property type="match status" value="1"/>
</dbReference>
<dbReference type="PANTHER" id="PTHR46986:SF1">
    <property type="entry name" value="ENDORIBONUCLEASE YBEY, CHLOROPLASTIC"/>
    <property type="match status" value="1"/>
</dbReference>
<evidence type="ECO:0000313" key="11">
    <source>
        <dbReference type="Proteomes" id="UP000289200"/>
    </source>
</evidence>
<evidence type="ECO:0000313" key="9">
    <source>
        <dbReference type="EMBL" id="MTW18170.1"/>
    </source>
</evidence>
<reference evidence="11" key="2">
    <citation type="submission" date="2018-10" db="EMBL/GenBank/DDBJ databases">
        <authorList>
            <person name="Peiro R."/>
            <person name="Begona"/>
            <person name="Cbmso G."/>
            <person name="Lopez M."/>
            <person name="Gonzalez S."/>
            <person name="Sacristan E."/>
            <person name="Castillo E."/>
        </authorList>
    </citation>
    <scope>NUCLEOTIDE SEQUENCE [LARGE SCALE GENOMIC DNA]</scope>
</reference>
<organism evidence="10 11">
    <name type="scientific">Rhodoplanes serenus</name>
    <dbReference type="NCBI Taxonomy" id="200615"/>
    <lineage>
        <taxon>Bacteria</taxon>
        <taxon>Pseudomonadati</taxon>
        <taxon>Pseudomonadota</taxon>
        <taxon>Alphaproteobacteria</taxon>
        <taxon>Hyphomicrobiales</taxon>
        <taxon>Nitrobacteraceae</taxon>
        <taxon>Rhodoplanes</taxon>
    </lineage>
</organism>
<comment type="subcellular location">
    <subcellularLocation>
        <location evidence="7">Cytoplasm</location>
    </subcellularLocation>
</comment>
<evidence type="ECO:0000256" key="1">
    <source>
        <dbReference type="ARBA" id="ARBA00010875"/>
    </source>
</evidence>
<evidence type="ECO:0000313" key="12">
    <source>
        <dbReference type="Proteomes" id="UP000438991"/>
    </source>
</evidence>
<keyword evidence="6 7" id="KW-0862">Zinc</keyword>
<feature type="binding site" evidence="7">
    <location>
        <position position="146"/>
    </location>
    <ligand>
        <name>Zn(2+)</name>
        <dbReference type="ChEBI" id="CHEBI:29105"/>
        <note>catalytic</note>
    </ligand>
</feature>
<feature type="binding site" evidence="7">
    <location>
        <position position="152"/>
    </location>
    <ligand>
        <name>Zn(2+)</name>
        <dbReference type="ChEBI" id="CHEBI:29105"/>
        <note>catalytic</note>
    </ligand>
</feature>
<dbReference type="InterPro" id="IPR020549">
    <property type="entry name" value="YbeY_CS"/>
</dbReference>
<feature type="binding site" evidence="7">
    <location>
        <position position="142"/>
    </location>
    <ligand>
        <name>Zn(2+)</name>
        <dbReference type="ChEBI" id="CHEBI:29105"/>
        <note>catalytic</note>
    </ligand>
</feature>
<reference evidence="10" key="1">
    <citation type="submission" date="2018-10" db="EMBL/GenBank/DDBJ databases">
        <authorList>
            <person name="Peiro R."/>
            <person name="Begona"/>
            <person name="Cbmso G."/>
            <person name="Lopez M."/>
            <person name="Gonzalez S."/>
            <person name="Sacristan E."/>
            <person name="Castillo E."/>
        </authorList>
    </citation>
    <scope>NUCLEOTIDE SEQUENCE</scope>
    <source>
        <strain evidence="10">Rhod_genome</strain>
    </source>
</reference>
<dbReference type="Proteomes" id="UP000438991">
    <property type="component" value="Unassembled WGS sequence"/>
</dbReference>
<feature type="region of interest" description="Disordered" evidence="8">
    <location>
        <begin position="1"/>
        <end position="24"/>
    </location>
</feature>
<dbReference type="PANTHER" id="PTHR46986">
    <property type="entry name" value="ENDORIBONUCLEASE YBEY, CHLOROPLASTIC"/>
    <property type="match status" value="1"/>
</dbReference>
<protein>
    <recommendedName>
        <fullName evidence="7">Endoribonuclease YbeY</fullName>
        <ecNumber evidence="7">3.1.-.-</ecNumber>
    </recommendedName>
</protein>
<evidence type="ECO:0000256" key="8">
    <source>
        <dbReference type="SAM" id="MobiDB-lite"/>
    </source>
</evidence>
<evidence type="ECO:0000256" key="6">
    <source>
        <dbReference type="ARBA" id="ARBA00022833"/>
    </source>
</evidence>
<keyword evidence="4 7" id="KW-0255">Endonuclease</keyword>
<accession>A0A3S4CGF0</accession>
<dbReference type="GO" id="GO:0004521">
    <property type="term" value="F:RNA endonuclease activity"/>
    <property type="evidence" value="ECO:0007669"/>
    <property type="project" value="UniProtKB-UniRule"/>
</dbReference>
<dbReference type="RefSeq" id="WP_129608613.1">
    <property type="nucleotide sequence ID" value="NZ_UWOC01000130.1"/>
</dbReference>
<comment type="similarity">
    <text evidence="1 7">Belongs to the endoribonuclease YbeY family.</text>
</comment>
<comment type="caution">
    <text evidence="10">The sequence shown here is derived from an EMBL/GenBank/DDBJ whole genome shotgun (WGS) entry which is preliminary data.</text>
</comment>
<keyword evidence="7" id="KW-0698">rRNA processing</keyword>
<dbReference type="PROSITE" id="PS01306">
    <property type="entry name" value="UPF0054"/>
    <property type="match status" value="1"/>
</dbReference>
<comment type="cofactor">
    <cofactor evidence="7">
        <name>Zn(2+)</name>
        <dbReference type="ChEBI" id="CHEBI:29105"/>
    </cofactor>
    <text evidence="7">Binds 1 zinc ion.</text>
</comment>
<dbReference type="InterPro" id="IPR023091">
    <property type="entry name" value="MetalPrtase_cat_dom_sf_prd"/>
</dbReference>
<evidence type="ECO:0000256" key="3">
    <source>
        <dbReference type="ARBA" id="ARBA00022723"/>
    </source>
</evidence>
<dbReference type="AlphaFoldDB" id="A0A3S4CGF0"/>
<keyword evidence="2 7" id="KW-0540">Nuclease</keyword>
<dbReference type="GO" id="GO:0006364">
    <property type="term" value="P:rRNA processing"/>
    <property type="evidence" value="ECO:0007669"/>
    <property type="project" value="UniProtKB-UniRule"/>
</dbReference>
<evidence type="ECO:0000256" key="7">
    <source>
        <dbReference type="HAMAP-Rule" id="MF_00009"/>
    </source>
</evidence>
<feature type="compositionally biased region" description="Low complexity" evidence="8">
    <location>
        <begin position="1"/>
        <end position="13"/>
    </location>
</feature>
<proteinExistence type="inferred from homology"/>
<sequence length="184" mass="19202">MTTAQTDASADTAGSETDTPAGDHTGVDVIVESALWDAVPEAEALARRAALAALPAGQPAGELCVVLADDAAVQALNARFRGRDAPTNVLSFPAVPSPVAHPDGATEPTPLGDVVLAFETVRAEAERDDKPFAHHLMHLVVHGVLHLLGHDHITDSEADLMEARERDILASLAVPDPYAGRECA</sequence>
<evidence type="ECO:0000256" key="4">
    <source>
        <dbReference type="ARBA" id="ARBA00022759"/>
    </source>
</evidence>
<keyword evidence="7" id="KW-0963">Cytoplasm</keyword>
<dbReference type="InterPro" id="IPR002036">
    <property type="entry name" value="YbeY"/>
</dbReference>
<evidence type="ECO:0000313" key="10">
    <source>
        <dbReference type="EMBL" id="VCU08532.1"/>
    </source>
</evidence>
<keyword evidence="11" id="KW-1185">Reference proteome</keyword>
<dbReference type="GO" id="GO:0008270">
    <property type="term" value="F:zinc ion binding"/>
    <property type="evidence" value="ECO:0007669"/>
    <property type="project" value="UniProtKB-UniRule"/>
</dbReference>
<dbReference type="GO" id="GO:0005737">
    <property type="term" value="C:cytoplasm"/>
    <property type="evidence" value="ECO:0007669"/>
    <property type="project" value="UniProtKB-SubCell"/>
</dbReference>
<keyword evidence="7" id="KW-0690">Ribosome biogenesis</keyword>